<evidence type="ECO:0000256" key="4">
    <source>
        <dbReference type="ARBA" id="ARBA00023136"/>
    </source>
</evidence>
<dbReference type="InterPro" id="IPR045187">
    <property type="entry name" value="CcO_II"/>
</dbReference>
<dbReference type="EMBL" id="MT471315">
    <property type="protein sequence ID" value="QPL15923.1"/>
    <property type="molecule type" value="Genomic_DNA"/>
</dbReference>
<keyword evidence="4 7" id="KW-0472">Membrane</keyword>
<dbReference type="GO" id="GO:0005507">
    <property type="term" value="F:copper ion binding"/>
    <property type="evidence" value="ECO:0007669"/>
    <property type="project" value="InterPro"/>
</dbReference>
<dbReference type="Pfam" id="PF00116">
    <property type="entry name" value="COX2"/>
    <property type="match status" value="1"/>
</dbReference>
<feature type="transmembrane region" description="Helical" evidence="7">
    <location>
        <begin position="307"/>
        <end position="326"/>
    </location>
</feature>
<name>A0A7T0Q5D2_9SPIT</name>
<dbReference type="PANTHER" id="PTHR22888:SF9">
    <property type="entry name" value="CYTOCHROME C OXIDASE SUBUNIT 2"/>
    <property type="match status" value="1"/>
</dbReference>
<dbReference type="Gene3D" id="2.60.40.420">
    <property type="entry name" value="Cupredoxins - blue copper proteins"/>
    <property type="match status" value="1"/>
</dbReference>
<evidence type="ECO:0000256" key="3">
    <source>
        <dbReference type="ARBA" id="ARBA00007866"/>
    </source>
</evidence>
<sequence length="1422" mass="169998">MKYSIFWTDDNAIYFKKHNLNLSKNIEIVTYLKNELHDLCTNNFFTDIFNFISINELQNQYSFLSNLRENLSDTFFYSPINIWDAYNYYRATSVLNQNFKNLIHDNVSLMSFDNLINIFADKISENMSVFTYLQYLPTYWNYYDMQKLNVFPSEVKFLYDYEQTLSLLSSNLNLESLSYEFTKHVNYYNETSKVLSKLDELRPKRMLKKERLIQWAETYNRFEFSEIQGPRNIPDSKMYYPEPFIASPSFHHEDIWFIHILHYQYWLWFFFISIIIFFFISFVNVTKWCNMRTRPRKETRGVSRSKCADLVTASVPVTWAASIIVAENVDAVDYYDGFGTGEIVIGIRAYQWGWEYFYPKTIDLQYNVTPSYSQLIGNSLKYSNTTTQSINLNKFWKFYQQKTNTSTTNTPSNLLLNPTSKFNILNINSYNKLGLDLASAPSFTKQMTFFTKNNSEFLYNSITDYNLKYKKINNLYLNEGSLYNVLNYGSYKQLQYTNLKSNLNKNHNFFEKKNLQKFMNYTDFFNSKLKNYYDFYNLTKNSSLLNKIRFENYDYYANSRYKIVENVLWEGSYSRNNFPLIVSPEYNMYDMILMMKEWYWPFLLNYYSNNTDLFENFTATLEDIYNTRWAFDGTHFFTFKYLNFYSRYNRAIIPDNYKEIDYEPLGVLNSVYADLKSPYDWTKGVMLTMPSEAEELSNASVGGDDAGLTSFTTGVNEKVVATRPLNSCLVEFPLFTELYTPIFIKSVKKSIKLDFNQFWNRNWTLMSPAYSYYNFIPQNLLPFKDYENFINEVNFAEYQYPYLSHKNITQYYSLTHNTILNTESFITTNISAVNLFNNFKQIIEDDYLISNLNLQNNFKNYTNFLKTHANVVKLTDEIDFFASAKAYIRRLRATHRVFKSKYEEGRSFFHTQDIANAYVKYPYLSDRTYKYKHLLTKNSEYFFNTNMYNIELLNNFNDLYSISNSLNTYISELPFLSAVRTDAARYIWFDWYSRWSSIEITASKSSVYNITGVPLIQNKTLLGKSILDKTPHFTDHVKKADNYYNIMIKARRNYTSSWATTHYYYQKLSNWLKYYYSNPAFFTESNRLRFMCKTLKHGDIYWQDYEHSVNKPKLVKSWYYNFKRTKTKFVPSYSLVNVPKASFYKDFNKRYFMIPNLVDILTKREFLYRQYYNNLNTYTNLPRNVQVTPNTPLLKTIKGVYNFENPTVYSSEFSREFFYNKQSYIKQLLLKDIINWNYDLFLQVPVNISKIMNYLYFQVNYEYYWSNRAYNSATVLKNQFKPMRKGITNMLKLHTTGAIAMPIEIRLHLVASSKDIIHSWAIPSAGIKVDCLPGFSAHRVIIFLSTGIFWGQCMEVCGRYHHWMPIVVYFMKRDLFFLWCTHFMHYSRVDDFFTTTDRQLIDRTYYRNLKTTVWADEILKLN</sequence>
<protein>
    <recommendedName>
        <fullName evidence="5">Cytochrome c oxidase polypeptide II</fullName>
    </recommendedName>
</protein>
<comment type="cofactor">
    <cofactor evidence="1">
        <name>Cu cation</name>
        <dbReference type="ChEBI" id="CHEBI:23378"/>
    </cofactor>
</comment>
<organism evidence="9">
    <name type="scientific">Strombidium sp</name>
    <dbReference type="NCBI Taxonomy" id="181122"/>
    <lineage>
        <taxon>Eukaryota</taxon>
        <taxon>Sar</taxon>
        <taxon>Alveolata</taxon>
        <taxon>Ciliophora</taxon>
        <taxon>Intramacronucleata</taxon>
        <taxon>Spirotrichea</taxon>
        <taxon>Oligotrichia</taxon>
        <taxon>Strombidiidae</taxon>
        <taxon>Strombidium</taxon>
    </lineage>
</organism>
<reference evidence="9" key="1">
    <citation type="submission" date="2020-05" db="EMBL/GenBank/DDBJ databases">
        <title>Characterization and comparative analysis of mitochondrial genomes of the highly differentiated ciliated protists shed light on the diversity and evolution of the linear molecular architecture.</title>
        <authorList>
            <person name="Zhang T."/>
            <person name="Li C."/>
            <person name="Zhang X."/>
            <person name="Wang C."/>
            <person name="Roger A.J."/>
            <person name="Song W."/>
            <person name="Gao F."/>
        </authorList>
    </citation>
    <scope>NUCLEOTIDE SEQUENCE</scope>
</reference>
<evidence type="ECO:0000259" key="8">
    <source>
        <dbReference type="PROSITE" id="PS50857"/>
    </source>
</evidence>
<evidence type="ECO:0000256" key="6">
    <source>
        <dbReference type="ARBA" id="ARBA00049512"/>
    </source>
</evidence>
<gene>
    <name evidence="9" type="primary">cox2</name>
</gene>
<keyword evidence="7" id="KW-1133">Transmembrane helix</keyword>
<evidence type="ECO:0000256" key="5">
    <source>
        <dbReference type="ARBA" id="ARBA00031389"/>
    </source>
</evidence>
<evidence type="ECO:0000256" key="7">
    <source>
        <dbReference type="SAM" id="Phobius"/>
    </source>
</evidence>
<proteinExistence type="inferred from homology"/>
<comment type="catalytic activity">
    <reaction evidence="6">
        <text>4 Fe(II)-[cytochrome c] + O2 + 8 H(+)(in) = 4 Fe(III)-[cytochrome c] + 2 H2O + 4 H(+)(out)</text>
        <dbReference type="Rhea" id="RHEA:11436"/>
        <dbReference type="Rhea" id="RHEA-COMP:10350"/>
        <dbReference type="Rhea" id="RHEA-COMP:14399"/>
        <dbReference type="ChEBI" id="CHEBI:15377"/>
        <dbReference type="ChEBI" id="CHEBI:15378"/>
        <dbReference type="ChEBI" id="CHEBI:15379"/>
        <dbReference type="ChEBI" id="CHEBI:29033"/>
        <dbReference type="ChEBI" id="CHEBI:29034"/>
        <dbReference type="EC" id="7.1.1.9"/>
    </reaction>
    <physiologicalReaction direction="left-to-right" evidence="6">
        <dbReference type="Rhea" id="RHEA:11437"/>
    </physiologicalReaction>
</comment>
<dbReference type="SUPFAM" id="SSF49503">
    <property type="entry name" value="Cupredoxins"/>
    <property type="match status" value="1"/>
</dbReference>
<accession>A0A7T0Q5D2</accession>
<keyword evidence="9" id="KW-0496">Mitochondrion</keyword>
<dbReference type="GO" id="GO:0016020">
    <property type="term" value="C:membrane"/>
    <property type="evidence" value="ECO:0007669"/>
    <property type="project" value="UniProtKB-SubCell"/>
</dbReference>
<dbReference type="InterPro" id="IPR002429">
    <property type="entry name" value="CcO_II-like_C"/>
</dbReference>
<evidence type="ECO:0000256" key="1">
    <source>
        <dbReference type="ARBA" id="ARBA00001935"/>
    </source>
</evidence>
<feature type="transmembrane region" description="Helical" evidence="7">
    <location>
        <begin position="265"/>
        <end position="286"/>
    </location>
</feature>
<geneLocation type="mitochondrion" evidence="9"/>
<evidence type="ECO:0000313" key="9">
    <source>
        <dbReference type="EMBL" id="QPL15923.1"/>
    </source>
</evidence>
<dbReference type="PANTHER" id="PTHR22888">
    <property type="entry name" value="CYTOCHROME C OXIDASE, SUBUNIT II"/>
    <property type="match status" value="1"/>
</dbReference>
<dbReference type="InterPro" id="IPR008972">
    <property type="entry name" value="Cupredoxin"/>
</dbReference>
<feature type="domain" description="Cytochrome oxidase subunit II copper A binding" evidence="8">
    <location>
        <begin position="1251"/>
        <end position="1382"/>
    </location>
</feature>
<comment type="similarity">
    <text evidence="3">Belongs to the cytochrome c oxidase subunit 2 family.</text>
</comment>
<dbReference type="GO" id="GO:0042773">
    <property type="term" value="P:ATP synthesis coupled electron transport"/>
    <property type="evidence" value="ECO:0007669"/>
    <property type="project" value="TreeGrafter"/>
</dbReference>
<dbReference type="PROSITE" id="PS50857">
    <property type="entry name" value="COX2_CUA"/>
    <property type="match status" value="1"/>
</dbReference>
<keyword evidence="7" id="KW-0812">Transmembrane</keyword>
<comment type="subcellular location">
    <subcellularLocation>
        <location evidence="2">Membrane</location>
    </subcellularLocation>
</comment>
<dbReference type="GO" id="GO:0004129">
    <property type="term" value="F:cytochrome-c oxidase activity"/>
    <property type="evidence" value="ECO:0007669"/>
    <property type="project" value="UniProtKB-EC"/>
</dbReference>
<evidence type="ECO:0000256" key="2">
    <source>
        <dbReference type="ARBA" id="ARBA00004370"/>
    </source>
</evidence>